<sequence length="102" mass="11716">MVTLKTRAMQKDIEPVPGETLLQLAIRNKMDWGHNCKRGTCARCRCFIQEGAALLEDSTEAEELRLEPEEIEQAYRLACQAVIKDEGRLIAVHKPYFFFLAF</sequence>
<dbReference type="Proteomes" id="UP001259239">
    <property type="component" value="Unassembled WGS sequence"/>
</dbReference>
<dbReference type="PROSITE" id="PS51085">
    <property type="entry name" value="2FE2S_FER_2"/>
    <property type="match status" value="1"/>
</dbReference>
<dbReference type="EMBL" id="JARQGV010000004">
    <property type="protein sequence ID" value="MDT2250593.1"/>
    <property type="molecule type" value="Genomic_DNA"/>
</dbReference>
<dbReference type="GO" id="GO:0051536">
    <property type="term" value="F:iron-sulfur cluster binding"/>
    <property type="evidence" value="ECO:0007669"/>
    <property type="project" value="InterPro"/>
</dbReference>
<reference evidence="2" key="2">
    <citation type="submission" date="2023-03" db="EMBL/GenBank/DDBJ databases">
        <authorList>
            <person name="Obshta O."/>
            <person name="Zabrodski M.W."/>
            <person name="Soomro T."/>
            <person name="Wilson G."/>
            <person name="Masood F."/>
            <person name="Thebeau J."/>
            <person name="Bezerra Da Silva M.C."/>
            <person name="Raza F."/>
            <person name="Biganski S."/>
            <person name="Jose M."/>
            <person name="Camilli M."/>
            <person name="Kozii I.V."/>
            <person name="Kozii R.V."/>
            <person name="Simko E."/>
            <person name="Wood S.C."/>
        </authorList>
    </citation>
    <scope>NUCLEOTIDE SEQUENCE</scope>
    <source>
        <strain evidence="2">PL001</strain>
    </source>
</reference>
<dbReference type="Pfam" id="PF00111">
    <property type="entry name" value="Fer2"/>
    <property type="match status" value="1"/>
</dbReference>
<evidence type="ECO:0000313" key="3">
    <source>
        <dbReference type="Proteomes" id="UP001259239"/>
    </source>
</evidence>
<dbReference type="InterPro" id="IPR001041">
    <property type="entry name" value="2Fe-2S_ferredoxin-type"/>
</dbReference>
<dbReference type="SUPFAM" id="SSF54292">
    <property type="entry name" value="2Fe-2S ferredoxin-like"/>
    <property type="match status" value="1"/>
</dbReference>
<gene>
    <name evidence="2" type="ORF">P7H09_04215</name>
</gene>
<evidence type="ECO:0000313" key="2">
    <source>
        <dbReference type="EMBL" id="MDT2250593.1"/>
    </source>
</evidence>
<dbReference type="InterPro" id="IPR012675">
    <property type="entry name" value="Beta-grasp_dom_sf"/>
</dbReference>
<proteinExistence type="predicted"/>
<evidence type="ECO:0000259" key="1">
    <source>
        <dbReference type="PROSITE" id="PS51085"/>
    </source>
</evidence>
<accession>A0AAP5JRD0</accession>
<dbReference type="InterPro" id="IPR036010">
    <property type="entry name" value="2Fe-2S_ferredoxin-like_sf"/>
</dbReference>
<feature type="domain" description="2Fe-2S ferredoxin-type" evidence="1">
    <location>
        <begin position="1"/>
        <end position="96"/>
    </location>
</feature>
<dbReference type="RefSeq" id="WP_311974408.1">
    <property type="nucleotide sequence ID" value="NZ_JARQGV010000004.1"/>
</dbReference>
<protein>
    <submittedName>
        <fullName evidence="2">2Fe-2S iron-sulfur cluster-binding protein</fullName>
    </submittedName>
</protein>
<dbReference type="CDD" id="cd00207">
    <property type="entry name" value="fer2"/>
    <property type="match status" value="1"/>
</dbReference>
<reference evidence="2" key="1">
    <citation type="journal article" date="2023" name="J. Vet. Diagn. Invest.">
        <title>Oxytetracycline-resistant Paenibacillus larvae identified in commercial beekeeping operations in Saskatchewan using pooled honey sampling.</title>
        <authorList>
            <person name="Obshta O."/>
            <person name="Zabrodski M.W."/>
            <person name="Soomro T."/>
            <person name="Wilson G."/>
            <person name="Masood F."/>
            <person name="Thebeau J."/>
            <person name="Silva M.C.B."/>
            <person name="Biganski S."/>
            <person name="Kozii I.V."/>
            <person name="Koziy R.V."/>
            <person name="Raza M.F."/>
            <person name="Jose M.S."/>
            <person name="Simko E."/>
            <person name="Wood S.C."/>
        </authorList>
    </citation>
    <scope>NUCLEOTIDE SEQUENCE</scope>
    <source>
        <strain evidence="2">PL001</strain>
    </source>
</reference>
<organism evidence="2 3">
    <name type="scientific">Paenibacillus larvae</name>
    <dbReference type="NCBI Taxonomy" id="1464"/>
    <lineage>
        <taxon>Bacteria</taxon>
        <taxon>Bacillati</taxon>
        <taxon>Bacillota</taxon>
        <taxon>Bacilli</taxon>
        <taxon>Bacillales</taxon>
        <taxon>Paenibacillaceae</taxon>
        <taxon>Paenibacillus</taxon>
    </lineage>
</organism>
<dbReference type="AlphaFoldDB" id="A0AAP5JRD0"/>
<comment type="caution">
    <text evidence="2">The sequence shown here is derived from an EMBL/GenBank/DDBJ whole genome shotgun (WGS) entry which is preliminary data.</text>
</comment>
<dbReference type="Gene3D" id="3.10.20.30">
    <property type="match status" value="1"/>
</dbReference>
<name>A0AAP5JRD0_9BACL</name>